<feature type="binding site" description="axial binding residue" evidence="3">
    <location>
        <position position="126"/>
    </location>
    <ligand>
        <name>heme</name>
        <dbReference type="ChEBI" id="CHEBI:30413"/>
    </ligand>
    <ligandPart>
        <name>Fe</name>
        <dbReference type="ChEBI" id="CHEBI:18248"/>
    </ligandPart>
</feature>
<keyword evidence="6" id="KW-1185">Reference proteome</keyword>
<sequence length="188" mass="21150">MGNIVKDLLPWLKVPFGRVQLRDDLLSMLVAGHETTGSVLTWTAYLLSKEYNLILYIVPPFFLVAKYISNLNFCLLKCSLPALKISKVWERAEEFDPERFDLEGPVPNETNTDFRFIPFSGGPRKCVGDQFALLEATVALAIFLQNFSFELIPDQNISTTTGATIHTTNGLYMKVKQMQRESVLAAAL</sequence>
<evidence type="ECO:0000256" key="4">
    <source>
        <dbReference type="RuleBase" id="RU000461"/>
    </source>
</evidence>
<evidence type="ECO:0008006" key="7">
    <source>
        <dbReference type="Google" id="ProtNLM"/>
    </source>
</evidence>
<evidence type="ECO:0000313" key="6">
    <source>
        <dbReference type="Proteomes" id="UP001152561"/>
    </source>
</evidence>
<keyword evidence="3 4" id="KW-0349">Heme</keyword>
<evidence type="ECO:0000313" key="5">
    <source>
        <dbReference type="EMBL" id="KAJ8570658.1"/>
    </source>
</evidence>
<dbReference type="InterPro" id="IPR050196">
    <property type="entry name" value="Cytochrome_P450_Monoox"/>
</dbReference>
<comment type="similarity">
    <text evidence="1 4">Belongs to the cytochrome P450 family.</text>
</comment>
<gene>
    <name evidence="5" type="ORF">K7X08_037630</name>
</gene>
<evidence type="ECO:0000256" key="1">
    <source>
        <dbReference type="ARBA" id="ARBA00010617"/>
    </source>
</evidence>
<keyword evidence="2 4" id="KW-0560">Oxidoreductase</keyword>
<dbReference type="Pfam" id="PF00067">
    <property type="entry name" value="p450"/>
    <property type="match status" value="1"/>
</dbReference>
<dbReference type="GO" id="GO:0016117">
    <property type="term" value="P:carotenoid biosynthetic process"/>
    <property type="evidence" value="ECO:0007669"/>
    <property type="project" value="TreeGrafter"/>
</dbReference>
<dbReference type="InterPro" id="IPR036396">
    <property type="entry name" value="Cyt_P450_sf"/>
</dbReference>
<evidence type="ECO:0000256" key="2">
    <source>
        <dbReference type="ARBA" id="ARBA00023002"/>
    </source>
</evidence>
<organism evidence="5 6">
    <name type="scientific">Anisodus acutangulus</name>
    <dbReference type="NCBI Taxonomy" id="402998"/>
    <lineage>
        <taxon>Eukaryota</taxon>
        <taxon>Viridiplantae</taxon>
        <taxon>Streptophyta</taxon>
        <taxon>Embryophyta</taxon>
        <taxon>Tracheophyta</taxon>
        <taxon>Spermatophyta</taxon>
        <taxon>Magnoliopsida</taxon>
        <taxon>eudicotyledons</taxon>
        <taxon>Gunneridae</taxon>
        <taxon>Pentapetalae</taxon>
        <taxon>asterids</taxon>
        <taxon>lamiids</taxon>
        <taxon>Solanales</taxon>
        <taxon>Solanaceae</taxon>
        <taxon>Solanoideae</taxon>
        <taxon>Hyoscyameae</taxon>
        <taxon>Anisodus</taxon>
    </lineage>
</organism>
<dbReference type="GO" id="GO:0020037">
    <property type="term" value="F:heme binding"/>
    <property type="evidence" value="ECO:0007669"/>
    <property type="project" value="InterPro"/>
</dbReference>
<dbReference type="InterPro" id="IPR001128">
    <property type="entry name" value="Cyt_P450"/>
</dbReference>
<dbReference type="GO" id="GO:0009507">
    <property type="term" value="C:chloroplast"/>
    <property type="evidence" value="ECO:0007669"/>
    <property type="project" value="TreeGrafter"/>
</dbReference>
<dbReference type="PRINTS" id="PR00385">
    <property type="entry name" value="P450"/>
</dbReference>
<accession>A0A9Q1RST8</accession>
<name>A0A9Q1RST8_9SOLA</name>
<dbReference type="Gene3D" id="1.10.630.10">
    <property type="entry name" value="Cytochrome P450"/>
    <property type="match status" value="2"/>
</dbReference>
<comment type="cofactor">
    <cofactor evidence="3">
        <name>heme</name>
        <dbReference type="ChEBI" id="CHEBI:30413"/>
    </cofactor>
</comment>
<dbReference type="PANTHER" id="PTHR24291">
    <property type="entry name" value="CYTOCHROME P450 FAMILY 4"/>
    <property type="match status" value="1"/>
</dbReference>
<dbReference type="InterPro" id="IPR017972">
    <property type="entry name" value="Cyt_P450_CS"/>
</dbReference>
<dbReference type="PANTHER" id="PTHR24291:SF134">
    <property type="entry name" value="CAROTENE EPSILON-MONOOXYGENASE, CHLOROPLASTIC"/>
    <property type="match status" value="1"/>
</dbReference>
<keyword evidence="3 4" id="KW-0408">Iron</keyword>
<dbReference type="GO" id="GO:0016705">
    <property type="term" value="F:oxidoreductase activity, acting on paired donors, with incorporation or reduction of molecular oxygen"/>
    <property type="evidence" value="ECO:0007669"/>
    <property type="project" value="InterPro"/>
</dbReference>
<dbReference type="OrthoDB" id="1470350at2759"/>
<evidence type="ECO:0000256" key="3">
    <source>
        <dbReference type="PIRSR" id="PIRSR602401-1"/>
    </source>
</evidence>
<dbReference type="Proteomes" id="UP001152561">
    <property type="component" value="Unassembled WGS sequence"/>
</dbReference>
<dbReference type="InterPro" id="IPR002401">
    <property type="entry name" value="Cyt_P450_E_grp-I"/>
</dbReference>
<dbReference type="SUPFAM" id="SSF48264">
    <property type="entry name" value="Cytochrome P450"/>
    <property type="match status" value="1"/>
</dbReference>
<proteinExistence type="inferred from homology"/>
<reference evidence="6" key="1">
    <citation type="journal article" date="2023" name="Proc. Natl. Acad. Sci. U.S.A.">
        <title>Genomic and structural basis for evolution of tropane alkaloid biosynthesis.</title>
        <authorList>
            <person name="Wanga Y.-J."/>
            <person name="Taina T."/>
            <person name="Yua J.-Y."/>
            <person name="Lia J."/>
            <person name="Xua B."/>
            <person name="Chenc J."/>
            <person name="D'Auriad J.C."/>
            <person name="Huanga J.-P."/>
            <person name="Huanga S.-X."/>
        </authorList>
    </citation>
    <scope>NUCLEOTIDE SEQUENCE [LARGE SCALE GENOMIC DNA]</scope>
    <source>
        <strain evidence="6">cv. KIB-2019</strain>
    </source>
</reference>
<dbReference type="PROSITE" id="PS00086">
    <property type="entry name" value="CYTOCHROME_P450"/>
    <property type="match status" value="1"/>
</dbReference>
<dbReference type="AlphaFoldDB" id="A0A9Q1RST8"/>
<protein>
    <recommendedName>
        <fullName evidence="7">Cytochrome P450</fullName>
    </recommendedName>
</protein>
<dbReference type="GO" id="GO:0005506">
    <property type="term" value="F:iron ion binding"/>
    <property type="evidence" value="ECO:0007669"/>
    <property type="project" value="InterPro"/>
</dbReference>
<comment type="caution">
    <text evidence="5">The sequence shown here is derived from an EMBL/GenBank/DDBJ whole genome shotgun (WGS) entry which is preliminary data.</text>
</comment>
<keyword evidence="4" id="KW-0503">Monooxygenase</keyword>
<dbReference type="EMBL" id="JAJAGQ010000002">
    <property type="protein sequence ID" value="KAJ8570658.1"/>
    <property type="molecule type" value="Genomic_DNA"/>
</dbReference>
<dbReference type="GO" id="GO:0004497">
    <property type="term" value="F:monooxygenase activity"/>
    <property type="evidence" value="ECO:0007669"/>
    <property type="project" value="UniProtKB-KW"/>
</dbReference>
<dbReference type="PRINTS" id="PR00463">
    <property type="entry name" value="EP450I"/>
</dbReference>
<keyword evidence="3 4" id="KW-0479">Metal-binding</keyword>